<proteinExistence type="predicted"/>
<reference evidence="1 2" key="1">
    <citation type="journal article" date="2016" name="Nat. Commun.">
        <title>Thousands of microbial genomes shed light on interconnected biogeochemical processes in an aquifer system.</title>
        <authorList>
            <person name="Anantharaman K."/>
            <person name="Brown C.T."/>
            <person name="Hug L.A."/>
            <person name="Sharon I."/>
            <person name="Castelle C.J."/>
            <person name="Probst A.J."/>
            <person name="Thomas B.C."/>
            <person name="Singh A."/>
            <person name="Wilkins M.J."/>
            <person name="Karaoz U."/>
            <person name="Brodie E.L."/>
            <person name="Williams K.H."/>
            <person name="Hubbard S.S."/>
            <person name="Banfield J.F."/>
        </authorList>
    </citation>
    <scope>NUCLEOTIDE SEQUENCE [LARGE SCALE GENOMIC DNA]</scope>
</reference>
<name>A0A1F2WKW2_9ACTN</name>
<protein>
    <recommendedName>
        <fullName evidence="3">SRPBCC family protein</fullName>
    </recommendedName>
</protein>
<sequence length="132" mass="15383">MTSLKGISAEMWPYLRMTVPPGAESIKDLEITPGKMLFHSRIYLFGFLPIDHSDLTLIEIRDGEGFVEESPMGSMKLWRHDRRVVTTANGSRIIDYLTFEPRWVKGVTAWFIHTVFQHRHKVIRRRLNEISA</sequence>
<organism evidence="1 2">
    <name type="scientific">Candidatus Solincola sediminis</name>
    <dbReference type="NCBI Taxonomy" id="1797199"/>
    <lineage>
        <taxon>Bacteria</taxon>
        <taxon>Bacillati</taxon>
        <taxon>Actinomycetota</taxon>
        <taxon>Candidatus Geothermincolia</taxon>
        <taxon>Candidatus Geothermincolales</taxon>
        <taxon>Candidatus Geothermincolaceae</taxon>
        <taxon>Candidatus Solincola</taxon>
    </lineage>
</organism>
<dbReference type="STRING" id="1797197.A2Y75_00915"/>
<dbReference type="InterPro" id="IPR023393">
    <property type="entry name" value="START-like_dom_sf"/>
</dbReference>
<dbReference type="Gene3D" id="3.30.530.20">
    <property type="match status" value="1"/>
</dbReference>
<comment type="caution">
    <text evidence="1">The sequence shown here is derived from an EMBL/GenBank/DDBJ whole genome shotgun (WGS) entry which is preliminary data.</text>
</comment>
<dbReference type="AlphaFoldDB" id="A0A1F2WKW2"/>
<dbReference type="Proteomes" id="UP000177876">
    <property type="component" value="Unassembled WGS sequence"/>
</dbReference>
<gene>
    <name evidence="1" type="ORF">A2Y75_00915</name>
</gene>
<evidence type="ECO:0000313" key="1">
    <source>
        <dbReference type="EMBL" id="OFW57496.1"/>
    </source>
</evidence>
<accession>A0A1F2WKW2</accession>
<evidence type="ECO:0008006" key="3">
    <source>
        <dbReference type="Google" id="ProtNLM"/>
    </source>
</evidence>
<evidence type="ECO:0000313" key="2">
    <source>
        <dbReference type="Proteomes" id="UP000177876"/>
    </source>
</evidence>
<dbReference type="EMBL" id="MELK01000033">
    <property type="protein sequence ID" value="OFW57496.1"/>
    <property type="molecule type" value="Genomic_DNA"/>
</dbReference>